<evidence type="ECO:0000313" key="1">
    <source>
        <dbReference type="EMBL" id="KAA8496367.1"/>
    </source>
</evidence>
<keyword evidence="2" id="KW-1185">Reference proteome</keyword>
<accession>A0A5J4Z111</accession>
<comment type="caution">
    <text evidence="1">The sequence shown here is derived from an EMBL/GenBank/DDBJ whole genome shotgun (WGS) entry which is preliminary data.</text>
</comment>
<proteinExistence type="predicted"/>
<gene>
    <name evidence="1" type="ORF">FVE85_0096</name>
</gene>
<dbReference type="AlphaFoldDB" id="A0A5J4Z111"/>
<dbReference type="EMBL" id="VRMN01000002">
    <property type="protein sequence ID" value="KAA8496367.1"/>
    <property type="molecule type" value="Genomic_DNA"/>
</dbReference>
<evidence type="ECO:0000313" key="2">
    <source>
        <dbReference type="Proteomes" id="UP000324585"/>
    </source>
</evidence>
<sequence length="294" mass="33719">MLTRVMWRAVSRARARVLAQNSSRFTEVDRGYAVANALGARRAIAHDARTQRARVDAGLAKEPQVDPNDVFRTALHAENLPQSSFDHVLQGIMVRIREDGSIPRKQVVADLISKCESHDHAMQALEVLKHFHKSLRDVGDECRLELAKRFLMEPEKGLAETVFYITRWRKTGLKPSVSMFREVFSHINDKKQWSALKPLNQLLYKEKYWNAHELFDMYLDSMLASAMETEPRPLYSLILCGFMRGVRFDPAKFAQVVEALKKRNNDDWAARLSELASIPEVVALQNSMEQRLPS</sequence>
<reference evidence="2" key="1">
    <citation type="journal article" date="2019" name="Nat. Commun.">
        <title>Expansion of phycobilisome linker gene families in mesophilic red algae.</title>
        <authorList>
            <person name="Lee J."/>
            <person name="Kim D."/>
            <person name="Bhattacharya D."/>
            <person name="Yoon H.S."/>
        </authorList>
    </citation>
    <scope>NUCLEOTIDE SEQUENCE [LARGE SCALE GENOMIC DNA]</scope>
    <source>
        <strain evidence="2">CCMP 1328</strain>
    </source>
</reference>
<name>A0A5J4Z111_PORPP</name>
<protein>
    <submittedName>
        <fullName evidence="1">Uncharacterized protein</fullName>
    </submittedName>
</protein>
<organism evidence="1 2">
    <name type="scientific">Porphyridium purpureum</name>
    <name type="common">Red alga</name>
    <name type="synonym">Porphyridium cruentum</name>
    <dbReference type="NCBI Taxonomy" id="35688"/>
    <lineage>
        <taxon>Eukaryota</taxon>
        <taxon>Rhodophyta</taxon>
        <taxon>Bangiophyceae</taxon>
        <taxon>Porphyridiales</taxon>
        <taxon>Porphyridiaceae</taxon>
        <taxon>Porphyridium</taxon>
    </lineage>
</organism>
<dbReference type="Proteomes" id="UP000324585">
    <property type="component" value="Unassembled WGS sequence"/>
</dbReference>